<sequence length="97" mass="10755">MMAHDKRSIPELRVVNESNEDVESNASTSTLSSPLFMKAPLLAVPSAAPRRRHSWVYGGNPIFTMHCSTAPWTSKTDYGGTLEEKYDGNSERNVNRG</sequence>
<dbReference type="Proteomes" id="UP000708208">
    <property type="component" value="Unassembled WGS sequence"/>
</dbReference>
<gene>
    <name evidence="2" type="ORF">AFUS01_LOCUS11989</name>
</gene>
<proteinExistence type="predicted"/>
<dbReference type="AlphaFoldDB" id="A0A8J2JN82"/>
<feature type="region of interest" description="Disordered" evidence="1">
    <location>
        <begin position="1"/>
        <end position="29"/>
    </location>
</feature>
<dbReference type="EMBL" id="CAJVCH010093400">
    <property type="protein sequence ID" value="CAG7722879.1"/>
    <property type="molecule type" value="Genomic_DNA"/>
</dbReference>
<feature type="compositionally biased region" description="Basic and acidic residues" evidence="1">
    <location>
        <begin position="82"/>
        <end position="97"/>
    </location>
</feature>
<feature type="compositionally biased region" description="Basic and acidic residues" evidence="1">
    <location>
        <begin position="1"/>
        <end position="10"/>
    </location>
</feature>
<comment type="caution">
    <text evidence="2">The sequence shown here is derived from an EMBL/GenBank/DDBJ whole genome shotgun (WGS) entry which is preliminary data.</text>
</comment>
<evidence type="ECO:0000256" key="1">
    <source>
        <dbReference type="SAM" id="MobiDB-lite"/>
    </source>
</evidence>
<reference evidence="2" key="1">
    <citation type="submission" date="2021-06" db="EMBL/GenBank/DDBJ databases">
        <authorList>
            <person name="Hodson N. C."/>
            <person name="Mongue J. A."/>
            <person name="Jaron S. K."/>
        </authorList>
    </citation>
    <scope>NUCLEOTIDE SEQUENCE</scope>
</reference>
<keyword evidence="3" id="KW-1185">Reference proteome</keyword>
<evidence type="ECO:0000313" key="3">
    <source>
        <dbReference type="Proteomes" id="UP000708208"/>
    </source>
</evidence>
<evidence type="ECO:0000313" key="2">
    <source>
        <dbReference type="EMBL" id="CAG7722879.1"/>
    </source>
</evidence>
<organism evidence="2 3">
    <name type="scientific">Allacma fusca</name>
    <dbReference type="NCBI Taxonomy" id="39272"/>
    <lineage>
        <taxon>Eukaryota</taxon>
        <taxon>Metazoa</taxon>
        <taxon>Ecdysozoa</taxon>
        <taxon>Arthropoda</taxon>
        <taxon>Hexapoda</taxon>
        <taxon>Collembola</taxon>
        <taxon>Symphypleona</taxon>
        <taxon>Sminthuridae</taxon>
        <taxon>Allacma</taxon>
    </lineage>
</organism>
<protein>
    <submittedName>
        <fullName evidence="2">Uncharacterized protein</fullName>
    </submittedName>
</protein>
<name>A0A8J2JN82_9HEXA</name>
<feature type="region of interest" description="Disordered" evidence="1">
    <location>
        <begin position="72"/>
        <end position="97"/>
    </location>
</feature>
<accession>A0A8J2JN82</accession>